<dbReference type="RefSeq" id="XP_052946787.1">
    <property type="nucleotide sequence ID" value="XM_053087266.1"/>
</dbReference>
<organism evidence="3 4">
    <name type="scientific">Dioszegia hungarica</name>
    <dbReference type="NCBI Taxonomy" id="4972"/>
    <lineage>
        <taxon>Eukaryota</taxon>
        <taxon>Fungi</taxon>
        <taxon>Dikarya</taxon>
        <taxon>Basidiomycota</taxon>
        <taxon>Agaricomycotina</taxon>
        <taxon>Tremellomycetes</taxon>
        <taxon>Tremellales</taxon>
        <taxon>Bulleribasidiaceae</taxon>
        <taxon>Dioszegia</taxon>
    </lineage>
</organism>
<dbReference type="AlphaFoldDB" id="A0AA38HBJ7"/>
<dbReference type="Proteomes" id="UP001164286">
    <property type="component" value="Unassembled WGS sequence"/>
</dbReference>
<feature type="transmembrane region" description="Helical" evidence="1">
    <location>
        <begin position="69"/>
        <end position="98"/>
    </location>
</feature>
<feature type="domain" description="PhoD-like phosphatase metallophosphatase" evidence="2">
    <location>
        <begin position="236"/>
        <end position="525"/>
    </location>
</feature>
<comment type="caution">
    <text evidence="3">The sequence shown here is derived from an EMBL/GenBank/DDBJ whole genome shotgun (WGS) entry which is preliminary data.</text>
</comment>
<dbReference type="SUPFAM" id="SSF56300">
    <property type="entry name" value="Metallo-dependent phosphatases"/>
    <property type="match status" value="1"/>
</dbReference>
<dbReference type="InterPro" id="IPR029052">
    <property type="entry name" value="Metallo-depent_PP-like"/>
</dbReference>
<keyword evidence="1" id="KW-0812">Transmembrane</keyword>
<proteinExistence type="predicted"/>
<keyword evidence="1" id="KW-1133">Transmembrane helix</keyword>
<dbReference type="Pfam" id="PF09423">
    <property type="entry name" value="PhoD"/>
    <property type="match status" value="1"/>
</dbReference>
<protein>
    <submittedName>
        <fullName evidence="3">PhoD-like phosphatase-domain-containing protein</fullName>
    </submittedName>
</protein>
<keyword evidence="4" id="KW-1185">Reference proteome</keyword>
<evidence type="ECO:0000256" key="1">
    <source>
        <dbReference type="SAM" id="Phobius"/>
    </source>
</evidence>
<dbReference type="CDD" id="cd07389">
    <property type="entry name" value="MPP_PhoD"/>
    <property type="match status" value="1"/>
</dbReference>
<reference evidence="3" key="1">
    <citation type="journal article" date="2022" name="G3 (Bethesda)">
        <title>High quality genome of the basidiomycete yeast Dioszegia hungarica PDD-24b-2 isolated from cloud water.</title>
        <authorList>
            <person name="Jarrige D."/>
            <person name="Haridas S."/>
            <person name="Bleykasten-Grosshans C."/>
            <person name="Joly M."/>
            <person name="Nadalig T."/>
            <person name="Sancelme M."/>
            <person name="Vuilleumier S."/>
            <person name="Grigoriev I.V."/>
            <person name="Amato P."/>
            <person name="Bringel F."/>
        </authorList>
    </citation>
    <scope>NUCLEOTIDE SEQUENCE</scope>
    <source>
        <strain evidence="3">PDD-24b-2</strain>
    </source>
</reference>
<evidence type="ECO:0000313" key="3">
    <source>
        <dbReference type="EMBL" id="KAI9637010.1"/>
    </source>
</evidence>
<dbReference type="InterPro" id="IPR018946">
    <property type="entry name" value="PhoD-like_MPP"/>
</dbReference>
<accession>A0AA38HBJ7</accession>
<evidence type="ECO:0000259" key="2">
    <source>
        <dbReference type="Pfam" id="PF09423"/>
    </source>
</evidence>
<name>A0AA38HBJ7_9TREE</name>
<dbReference type="Gene3D" id="3.60.21.70">
    <property type="entry name" value="PhoD-like phosphatase"/>
    <property type="match status" value="1"/>
</dbReference>
<dbReference type="GeneID" id="77726467"/>
<gene>
    <name evidence="3" type="ORF">MKK02DRAFT_26869</name>
</gene>
<sequence>MLETAKTALTTAALVAAWSLRWNVYVFLRLLPFASKSLPKIWTGLAVHLSALSAMWLSRSKKADRRTGLAPALGVLGIASGAASIVWAVAVDLVLVLMSLDMCYRAHYLHPAGALSFSRTGFVTDTSASLLFRSTSQSFNLTYVSNAAGSVKIPVHVPAGSDSTVSVHIDGLQPGETYSYISTAGHEGSFLTARAAPEIFSLVSTSCQKPNWPYSPLNHPLRVTGMEHLDKHVGGMRQKPEMMLFLGDFIYSDLPMPLAPYTKSYYRQLYRQLYASPSWTRNLLDLPWIHMFDDHEIINDYSTDPKHTPLYPEAIDAFAHYQLSVNPPPINPAQPTYTSFNIGQVAFFVLDNRSFRSAQPLRSGSNSTGGQGERTMLGVQQLADLRVWVDREGKREGRLLVLVSGVPVTRNWSEGGDEFDSWAGYLDEREEVLEMLWAVGGAVIISGDRHEHATTVLPPSPHSGHPSSHSVIEFSTSPLSYFHQPWLREHVEHRPTDITLHHEWRGMSRFGAFDFDTSGQEPKVDFTLVVDGEEEWKYTWWKGKGIAI</sequence>
<dbReference type="PANTHER" id="PTHR43606:SF2">
    <property type="entry name" value="ALKALINE PHOSPHATASE FAMILY PROTEIN (AFU_ORTHOLOGUE AFUA_5G03860)"/>
    <property type="match status" value="1"/>
</dbReference>
<dbReference type="InterPro" id="IPR038607">
    <property type="entry name" value="PhoD-like_sf"/>
</dbReference>
<dbReference type="EMBL" id="JAKWFO010000005">
    <property type="protein sequence ID" value="KAI9637010.1"/>
    <property type="molecule type" value="Genomic_DNA"/>
</dbReference>
<evidence type="ECO:0000313" key="4">
    <source>
        <dbReference type="Proteomes" id="UP001164286"/>
    </source>
</evidence>
<dbReference type="PANTHER" id="PTHR43606">
    <property type="entry name" value="PHOSPHATASE, PUTATIVE (AFU_ORTHOLOGUE AFUA_6G08710)-RELATED"/>
    <property type="match status" value="1"/>
</dbReference>
<dbReference type="InterPro" id="IPR052900">
    <property type="entry name" value="Phospholipid_Metab_Enz"/>
</dbReference>
<keyword evidence="1" id="KW-0472">Membrane</keyword>